<evidence type="ECO:0000313" key="2">
    <source>
        <dbReference type="EMBL" id="KOB64985.1"/>
    </source>
</evidence>
<gene>
    <name evidence="2" type="ORF">OBRU01_23381</name>
</gene>
<protein>
    <submittedName>
        <fullName evidence="2">Quaking related protein</fullName>
    </submittedName>
</protein>
<accession>A0A0L7KPD9</accession>
<dbReference type="AlphaFoldDB" id="A0A0L7KPD9"/>
<sequence>MPSGRPGGPHGRPPPRAPPRMSAPPMGRMPPKTKVISILDRARSAMESNYSYDDPYGAPEPPMRVPPRQQEQEFYFDRAPERFYEDDSYYKEDSRNDYKQTSARE</sequence>
<feature type="region of interest" description="Disordered" evidence="1">
    <location>
        <begin position="1"/>
        <end position="33"/>
    </location>
</feature>
<reference evidence="2 3" key="1">
    <citation type="journal article" date="2015" name="Genome Biol. Evol.">
        <title>The genome of winter moth (Operophtera brumata) provides a genomic perspective on sexual dimorphism and phenology.</title>
        <authorList>
            <person name="Derks M.F."/>
            <person name="Smit S."/>
            <person name="Salis L."/>
            <person name="Schijlen E."/>
            <person name="Bossers A."/>
            <person name="Mateman C."/>
            <person name="Pijl A.S."/>
            <person name="de Ridder D."/>
            <person name="Groenen M.A."/>
            <person name="Visser M.E."/>
            <person name="Megens H.J."/>
        </authorList>
    </citation>
    <scope>NUCLEOTIDE SEQUENCE [LARGE SCALE GENOMIC DNA]</scope>
    <source>
        <strain evidence="2">WM2013NL</strain>
        <tissue evidence="2">Head and thorax</tissue>
    </source>
</reference>
<evidence type="ECO:0000313" key="3">
    <source>
        <dbReference type="Proteomes" id="UP000037510"/>
    </source>
</evidence>
<feature type="compositionally biased region" description="Gly residues" evidence="1">
    <location>
        <begin position="1"/>
        <end position="10"/>
    </location>
</feature>
<dbReference type="EMBL" id="JTDY01007721">
    <property type="protein sequence ID" value="KOB64985.1"/>
    <property type="molecule type" value="Genomic_DNA"/>
</dbReference>
<dbReference type="Proteomes" id="UP000037510">
    <property type="component" value="Unassembled WGS sequence"/>
</dbReference>
<feature type="compositionally biased region" description="Pro residues" evidence="1">
    <location>
        <begin position="11"/>
        <end position="22"/>
    </location>
</feature>
<name>A0A0L7KPD9_OPEBR</name>
<feature type="non-terminal residue" evidence="2">
    <location>
        <position position="105"/>
    </location>
</feature>
<keyword evidence="3" id="KW-1185">Reference proteome</keyword>
<feature type="region of interest" description="Disordered" evidence="1">
    <location>
        <begin position="45"/>
        <end position="105"/>
    </location>
</feature>
<organism evidence="2 3">
    <name type="scientific">Operophtera brumata</name>
    <name type="common">Winter moth</name>
    <name type="synonym">Phalaena brumata</name>
    <dbReference type="NCBI Taxonomy" id="104452"/>
    <lineage>
        <taxon>Eukaryota</taxon>
        <taxon>Metazoa</taxon>
        <taxon>Ecdysozoa</taxon>
        <taxon>Arthropoda</taxon>
        <taxon>Hexapoda</taxon>
        <taxon>Insecta</taxon>
        <taxon>Pterygota</taxon>
        <taxon>Neoptera</taxon>
        <taxon>Endopterygota</taxon>
        <taxon>Lepidoptera</taxon>
        <taxon>Glossata</taxon>
        <taxon>Ditrysia</taxon>
        <taxon>Geometroidea</taxon>
        <taxon>Geometridae</taxon>
        <taxon>Larentiinae</taxon>
        <taxon>Operophtera</taxon>
    </lineage>
</organism>
<comment type="caution">
    <text evidence="2">The sequence shown here is derived from an EMBL/GenBank/DDBJ whole genome shotgun (WGS) entry which is preliminary data.</text>
</comment>
<evidence type="ECO:0000256" key="1">
    <source>
        <dbReference type="SAM" id="MobiDB-lite"/>
    </source>
</evidence>
<proteinExistence type="predicted"/>
<feature type="compositionally biased region" description="Basic and acidic residues" evidence="1">
    <location>
        <begin position="75"/>
        <end position="105"/>
    </location>
</feature>